<gene>
    <name evidence="2" type="ORF">S7711_02008</name>
</gene>
<proteinExistence type="predicted"/>
<evidence type="ECO:0000313" key="2">
    <source>
        <dbReference type="EMBL" id="KEY69469.1"/>
    </source>
</evidence>
<accession>A0A084AVZ0</accession>
<feature type="region of interest" description="Disordered" evidence="1">
    <location>
        <begin position="593"/>
        <end position="644"/>
    </location>
</feature>
<evidence type="ECO:0008006" key="4">
    <source>
        <dbReference type="Google" id="ProtNLM"/>
    </source>
</evidence>
<dbReference type="AlphaFoldDB" id="A0A084AVZ0"/>
<keyword evidence="3" id="KW-1185">Reference proteome</keyword>
<dbReference type="EMBL" id="KL648525">
    <property type="protein sequence ID" value="KEY69469.1"/>
    <property type="molecule type" value="Genomic_DNA"/>
</dbReference>
<feature type="region of interest" description="Disordered" evidence="1">
    <location>
        <begin position="523"/>
        <end position="558"/>
    </location>
</feature>
<organism evidence="2 3">
    <name type="scientific">Stachybotrys chartarum (strain CBS 109288 / IBT 7711)</name>
    <name type="common">Toxic black mold</name>
    <name type="synonym">Stilbospora chartarum</name>
    <dbReference type="NCBI Taxonomy" id="1280523"/>
    <lineage>
        <taxon>Eukaryota</taxon>
        <taxon>Fungi</taxon>
        <taxon>Dikarya</taxon>
        <taxon>Ascomycota</taxon>
        <taxon>Pezizomycotina</taxon>
        <taxon>Sordariomycetes</taxon>
        <taxon>Hypocreomycetidae</taxon>
        <taxon>Hypocreales</taxon>
        <taxon>Stachybotryaceae</taxon>
        <taxon>Stachybotrys</taxon>
    </lineage>
</organism>
<dbReference type="Proteomes" id="UP000028045">
    <property type="component" value="Unassembled WGS sequence"/>
</dbReference>
<reference evidence="2 3" key="1">
    <citation type="journal article" date="2014" name="BMC Genomics">
        <title>Comparative genome sequencing reveals chemotype-specific gene clusters in the toxigenic black mold Stachybotrys.</title>
        <authorList>
            <person name="Semeiks J."/>
            <person name="Borek D."/>
            <person name="Otwinowski Z."/>
            <person name="Grishin N.V."/>
        </authorList>
    </citation>
    <scope>NUCLEOTIDE SEQUENCE [LARGE SCALE GENOMIC DNA]</scope>
    <source>
        <strain evidence="3">CBS 109288 / IBT 7711</strain>
    </source>
</reference>
<sequence length="722" mass="82576">MNSNNDTSEVIVASVALVISVVALAATFMQVLQQYYASARGYSQCNEKVMGGWASTKSRNFSLEELRFEVEFDAPVIFVSPPNNTKGPIPNANIYYLDGTKQSLDDTWTVDKMDLRKDYEDMSNKERIHTADNERASWFVLLYAIQRMEATSAEWQKAQYSACGPPNHFSDGLPRTPPTLHKHHTMTVAVQRKRKSWDTMPSTITRPYATTTMCHLIEMMAALGVYWKEFDRKYDRYRAEGNGFMVLGERISELGLMFSFQVYGQCHFEKNRVIPVDEVKELCFGYVPTIYRKTKDRRRLESPVDEARTLAYLQMATRDEIAETLVSIGCNNNAVRHYRNENSRTSHLFSLAFEIVGMLSRNLHIEHSSFTYIPNPTPDRWDKRSVSMSKLLQSYGFRFETEIPGIHRNPVIVRRLRSHIDSIINLHEEETFGGPIQRLLLLEALHTALDDADEILTAKRKEEDGTESQDPLDKPKRPPAPLRDLPTAELILREKPETLRQRQRREVVQDVLRSHLQEVLRQLNDRDDRSSDNQSLHVPDVNPPSPGGYRFPDQPRGLAPRFEDINEASPDERQDRFMDVYFEVIRPRVVRGAKDSTKRRASIASAPPGAPPGFGLKKSGTGRTHASEPIPEETSRGAHRTFNGAVGFDDSDDEYVMEEGGEINTKEKHVSLADEDDVKHDDIWCVLVFRMICWLMLHDFNKSDVQVSKSELLGSRMPVYVA</sequence>
<feature type="region of interest" description="Disordered" evidence="1">
    <location>
        <begin position="460"/>
        <end position="497"/>
    </location>
</feature>
<dbReference type="HOGENOM" id="CLU_009106_1_0_1"/>
<evidence type="ECO:0000313" key="3">
    <source>
        <dbReference type="Proteomes" id="UP000028045"/>
    </source>
</evidence>
<evidence type="ECO:0000256" key="1">
    <source>
        <dbReference type="SAM" id="MobiDB-lite"/>
    </source>
</evidence>
<name>A0A084AVZ0_STACB</name>
<protein>
    <recommendedName>
        <fullName evidence="4">Modin</fullName>
    </recommendedName>
</protein>
<dbReference type="OrthoDB" id="5227693at2759"/>